<evidence type="ECO:0000313" key="4">
    <source>
        <dbReference type="Proteomes" id="UP000639403"/>
    </source>
</evidence>
<comment type="caution">
    <text evidence="3">The sequence shown here is derived from an EMBL/GenBank/DDBJ whole genome shotgun (WGS) entry which is preliminary data.</text>
</comment>
<feature type="transmembrane region" description="Helical" evidence="2">
    <location>
        <begin position="12"/>
        <end position="28"/>
    </location>
</feature>
<evidence type="ECO:0000256" key="2">
    <source>
        <dbReference type="SAM" id="Phobius"/>
    </source>
</evidence>
<keyword evidence="2" id="KW-0472">Membrane</keyword>
<gene>
    <name evidence="3" type="ORF">IEO21_05206</name>
</gene>
<dbReference type="AlphaFoldDB" id="A0A8H7P2G2"/>
<accession>A0A8H7P2G2</accession>
<feature type="region of interest" description="Disordered" evidence="1">
    <location>
        <begin position="53"/>
        <end position="72"/>
    </location>
</feature>
<proteinExistence type="predicted"/>
<organism evidence="3 4">
    <name type="scientific">Rhodonia placenta</name>
    <dbReference type="NCBI Taxonomy" id="104341"/>
    <lineage>
        <taxon>Eukaryota</taxon>
        <taxon>Fungi</taxon>
        <taxon>Dikarya</taxon>
        <taxon>Basidiomycota</taxon>
        <taxon>Agaricomycotina</taxon>
        <taxon>Agaricomycetes</taxon>
        <taxon>Polyporales</taxon>
        <taxon>Adustoporiaceae</taxon>
        <taxon>Rhodonia</taxon>
    </lineage>
</organism>
<evidence type="ECO:0000256" key="1">
    <source>
        <dbReference type="SAM" id="MobiDB-lite"/>
    </source>
</evidence>
<reference evidence="3" key="1">
    <citation type="submission" date="2020-11" db="EMBL/GenBank/DDBJ databases">
        <authorList>
            <person name="Koelle M."/>
            <person name="Horta M.A.C."/>
            <person name="Nowrousian M."/>
            <person name="Ohm R.A."/>
            <person name="Benz P."/>
            <person name="Pilgard A."/>
        </authorList>
    </citation>
    <scope>NUCLEOTIDE SEQUENCE</scope>
    <source>
        <strain evidence="3">FPRL280</strain>
    </source>
</reference>
<dbReference type="EMBL" id="JADOXO010000090">
    <property type="protein sequence ID" value="KAF9814267.1"/>
    <property type="molecule type" value="Genomic_DNA"/>
</dbReference>
<dbReference type="Proteomes" id="UP000639403">
    <property type="component" value="Unassembled WGS sequence"/>
</dbReference>
<keyword evidence="2" id="KW-1133">Transmembrane helix</keyword>
<keyword evidence="2" id="KW-0812">Transmembrane</keyword>
<protein>
    <submittedName>
        <fullName evidence="3">Uncharacterized protein</fullName>
    </submittedName>
</protein>
<sequence>MPTVTRPVSAHHGYMALMAEAFAVLLYFQRDSVRRCDRLADYALPAWSSRTAHRPNLSDRASAVTGQPAHEW</sequence>
<reference evidence="3" key="2">
    <citation type="journal article" name="Front. Microbiol.">
        <title>Degradative Capacity of Two Strains of Rhodonia placenta: From Phenotype to Genotype.</title>
        <authorList>
            <person name="Kolle M."/>
            <person name="Horta M.A.C."/>
            <person name="Nowrousian M."/>
            <person name="Ohm R.A."/>
            <person name="Benz J.P."/>
            <person name="Pilgard A."/>
        </authorList>
    </citation>
    <scope>NUCLEOTIDE SEQUENCE</scope>
    <source>
        <strain evidence="3">FPRL280</strain>
    </source>
</reference>
<evidence type="ECO:0000313" key="3">
    <source>
        <dbReference type="EMBL" id="KAF9814267.1"/>
    </source>
</evidence>
<name>A0A8H7P2G2_9APHY</name>